<dbReference type="CDD" id="cd14686">
    <property type="entry name" value="bZIP"/>
    <property type="match status" value="1"/>
</dbReference>
<accession>A0A024GFB4</accession>
<comment type="caution">
    <text evidence="1">The sequence shown here is derived from an EMBL/GenBank/DDBJ whole genome shotgun (WGS) entry which is preliminary data.</text>
</comment>
<proteinExistence type="predicted"/>
<protein>
    <recommendedName>
        <fullName evidence="3">BZIP domain-containing protein</fullName>
    </recommendedName>
</protein>
<evidence type="ECO:0008006" key="3">
    <source>
        <dbReference type="Google" id="ProtNLM"/>
    </source>
</evidence>
<reference evidence="1 2" key="1">
    <citation type="submission" date="2012-05" db="EMBL/GenBank/DDBJ databases">
        <title>Recombination and specialization in a pathogen metapopulation.</title>
        <authorList>
            <person name="Gardiner A."/>
            <person name="Kemen E."/>
            <person name="Schultz-Larsen T."/>
            <person name="MacLean D."/>
            <person name="Van Oosterhout C."/>
            <person name="Jones J.D.G."/>
        </authorList>
    </citation>
    <scope>NUCLEOTIDE SEQUENCE [LARGE SCALE GENOMIC DNA]</scope>
    <source>
        <strain evidence="1 2">Ac Nc2</strain>
    </source>
</reference>
<organism evidence="1 2">
    <name type="scientific">Albugo candida</name>
    <dbReference type="NCBI Taxonomy" id="65357"/>
    <lineage>
        <taxon>Eukaryota</taxon>
        <taxon>Sar</taxon>
        <taxon>Stramenopiles</taxon>
        <taxon>Oomycota</taxon>
        <taxon>Peronosporomycetes</taxon>
        <taxon>Albuginales</taxon>
        <taxon>Albuginaceae</taxon>
        <taxon>Albugo</taxon>
    </lineage>
</organism>
<dbReference type="OrthoDB" id="161411at2759"/>
<dbReference type="EMBL" id="CAIX01000098">
    <property type="protein sequence ID" value="CCI45426.1"/>
    <property type="molecule type" value="Genomic_DNA"/>
</dbReference>
<name>A0A024GFB4_9STRA</name>
<evidence type="ECO:0000313" key="2">
    <source>
        <dbReference type="Proteomes" id="UP000053237"/>
    </source>
</evidence>
<dbReference type="Proteomes" id="UP000053237">
    <property type="component" value="Unassembled WGS sequence"/>
</dbReference>
<sequence>MFSAELTSSTKKEPYWNDTLQFLDDEHDEALFSALYTIDDSSDGTESSLIPSLYNVFGEKQMLNHSNDILTTTTSDSGADKLSSIKTISSTTLKQSIHDVKHNNTSAHSEKHQKCYATSPHLKPPICKTEPDSITPTAQLTVSLPDVSLPLTQNEKKLRRRAQVARSAQKHRHRQKEELNRLRREVCRLQSELLAMGISDDSTPANGKRKSFVHSDALERVGLNALTEGVPRVLISKSHEAENWRIHLPANPNLRAAFVHNLLRRRTEMAMYHIEKEHTSQPYRPQFDLKINVNDPCIILKAVRCTAVEKFDYEVVSEAAWQSAFNFELPIPHWLKRSMIIEKLEEFDENTRYGRVVMPLFRRSGSNEVIYLHSYFLMRRVRIPNRAVFVWDSVYSDELYPFKSSSTNLLNLEAGCSTYFNDYTNGKLRTVVQRIVQSRPPVGLVLEPNCRLTECFFSFFVRRSDLSDNATRLQLIRILVAHEKSTEDTEKALVDIKPPDAFSREYQ</sequence>
<gene>
    <name evidence="1" type="ORF">BN9_063230</name>
</gene>
<dbReference type="InParanoid" id="A0A024GFB4"/>
<keyword evidence="2" id="KW-1185">Reference proteome</keyword>
<evidence type="ECO:0000313" key="1">
    <source>
        <dbReference type="EMBL" id="CCI45426.1"/>
    </source>
</evidence>
<dbReference type="AlphaFoldDB" id="A0A024GFB4"/>